<organism evidence="1">
    <name type="scientific">Tanacetum cinerariifolium</name>
    <name type="common">Dalmatian daisy</name>
    <name type="synonym">Chrysanthemum cinerariifolium</name>
    <dbReference type="NCBI Taxonomy" id="118510"/>
    <lineage>
        <taxon>Eukaryota</taxon>
        <taxon>Viridiplantae</taxon>
        <taxon>Streptophyta</taxon>
        <taxon>Embryophyta</taxon>
        <taxon>Tracheophyta</taxon>
        <taxon>Spermatophyta</taxon>
        <taxon>Magnoliopsida</taxon>
        <taxon>eudicotyledons</taxon>
        <taxon>Gunneridae</taxon>
        <taxon>Pentapetalae</taxon>
        <taxon>asterids</taxon>
        <taxon>campanulids</taxon>
        <taxon>Asterales</taxon>
        <taxon>Asteraceae</taxon>
        <taxon>Asteroideae</taxon>
        <taxon>Anthemideae</taxon>
        <taxon>Anthemidinae</taxon>
        <taxon>Tanacetum</taxon>
    </lineage>
</organism>
<evidence type="ECO:0000313" key="1">
    <source>
        <dbReference type="EMBL" id="GFD51347.1"/>
    </source>
</evidence>
<dbReference type="AlphaFoldDB" id="A0A699WV79"/>
<gene>
    <name evidence="1" type="ORF">Tci_923316</name>
</gene>
<feature type="non-terminal residue" evidence="1">
    <location>
        <position position="113"/>
    </location>
</feature>
<proteinExistence type="predicted"/>
<reference evidence="1" key="1">
    <citation type="journal article" date="2019" name="Sci. Rep.">
        <title>Draft genome of Tanacetum cinerariifolium, the natural source of mosquito coil.</title>
        <authorList>
            <person name="Yamashiro T."/>
            <person name="Shiraishi A."/>
            <person name="Satake H."/>
            <person name="Nakayama K."/>
        </authorList>
    </citation>
    <scope>NUCLEOTIDE SEQUENCE</scope>
</reference>
<name>A0A699WV79_TANCI</name>
<accession>A0A699WV79</accession>
<comment type="caution">
    <text evidence="1">The sequence shown here is derived from an EMBL/GenBank/DDBJ whole genome shotgun (WGS) entry which is preliminary data.</text>
</comment>
<feature type="non-terminal residue" evidence="1">
    <location>
        <position position="1"/>
    </location>
</feature>
<dbReference type="EMBL" id="BKCJ011769008">
    <property type="protein sequence ID" value="GFD51347.1"/>
    <property type="molecule type" value="Genomic_DNA"/>
</dbReference>
<protein>
    <submittedName>
        <fullName evidence="1">Uncharacterized protein</fullName>
    </submittedName>
</protein>
<sequence>NASDLHELMELVRDLVRLIDLVAPPVNATTKREYESYAQLDLAIEVDPAIEVPPSAQREQQSSHASMDQMSSALVVHSSNVEPPAKKLRVILDYPIPALILLNIVTPSTFDII</sequence>